<keyword evidence="1" id="KW-1133">Transmembrane helix</keyword>
<dbReference type="GO" id="GO:0005524">
    <property type="term" value="F:ATP binding"/>
    <property type="evidence" value="ECO:0007669"/>
    <property type="project" value="UniProtKB-KW"/>
</dbReference>
<keyword evidence="2" id="KW-0547">Nucleotide-binding</keyword>
<proteinExistence type="predicted"/>
<feature type="transmembrane region" description="Helical" evidence="1">
    <location>
        <begin position="70"/>
        <end position="90"/>
    </location>
</feature>
<feature type="non-terminal residue" evidence="2">
    <location>
        <position position="157"/>
    </location>
</feature>
<dbReference type="AlphaFoldDB" id="A0A6G3X6K7"/>
<keyword evidence="2" id="KW-0067">ATP-binding</keyword>
<feature type="non-terminal residue" evidence="2">
    <location>
        <position position="1"/>
    </location>
</feature>
<comment type="caution">
    <text evidence="2">The sequence shown here is derived from an EMBL/GenBank/DDBJ whole genome shotgun (WGS) entry which is preliminary data.</text>
</comment>
<protein>
    <submittedName>
        <fullName evidence="2">ABC transporter ATP-binding protein</fullName>
    </submittedName>
</protein>
<reference evidence="2" key="1">
    <citation type="submission" date="2020-01" db="EMBL/GenBank/DDBJ databases">
        <title>Insect and environment-associated Actinomycetes.</title>
        <authorList>
            <person name="Currrie C."/>
            <person name="Chevrette M."/>
            <person name="Carlson C."/>
            <person name="Stubbendieck R."/>
            <person name="Wendt-Pienkowski E."/>
        </authorList>
    </citation>
    <scope>NUCLEOTIDE SEQUENCE</scope>
    <source>
        <strain evidence="2">SID7499</strain>
    </source>
</reference>
<sequence length="157" mass="17300">RTALECEFLTLTAHVRLEVVDDADWHDEAYRANDRGLFYARQIVGQVVSLAAALLGLVGTAGVLGVLHPALLPLLLLSVLPVGAAAVRTARARFHSFKRWNTLQRRVRVFSWLLLERDAAAELRSDTAQGALLEEHHRLTTRIAEEDTRLGVSSAGL</sequence>
<dbReference type="EMBL" id="JAAGMN010004574">
    <property type="protein sequence ID" value="NEE13438.1"/>
    <property type="molecule type" value="Genomic_DNA"/>
</dbReference>
<gene>
    <name evidence="2" type="ORF">G3M58_44160</name>
</gene>
<feature type="transmembrane region" description="Helical" evidence="1">
    <location>
        <begin position="43"/>
        <end position="64"/>
    </location>
</feature>
<keyword evidence="1" id="KW-0472">Membrane</keyword>
<keyword evidence="1" id="KW-0812">Transmembrane</keyword>
<evidence type="ECO:0000256" key="1">
    <source>
        <dbReference type="SAM" id="Phobius"/>
    </source>
</evidence>
<organism evidence="2">
    <name type="scientific">Streptomyces sp. SID7499</name>
    <dbReference type="NCBI Taxonomy" id="2706086"/>
    <lineage>
        <taxon>Bacteria</taxon>
        <taxon>Bacillati</taxon>
        <taxon>Actinomycetota</taxon>
        <taxon>Actinomycetes</taxon>
        <taxon>Kitasatosporales</taxon>
        <taxon>Streptomycetaceae</taxon>
        <taxon>Streptomyces</taxon>
    </lineage>
</organism>
<name>A0A6G3X6K7_9ACTN</name>
<accession>A0A6G3X6K7</accession>
<evidence type="ECO:0000313" key="2">
    <source>
        <dbReference type="EMBL" id="NEE13438.1"/>
    </source>
</evidence>